<dbReference type="SUPFAM" id="SSF53187">
    <property type="entry name" value="Zn-dependent exopeptidases"/>
    <property type="match status" value="1"/>
</dbReference>
<dbReference type="GO" id="GO:0008235">
    <property type="term" value="F:metalloexopeptidase activity"/>
    <property type="evidence" value="ECO:0007669"/>
    <property type="project" value="InterPro"/>
</dbReference>
<dbReference type="AlphaFoldDB" id="A0A8T7GYV4"/>
<reference evidence="2" key="1">
    <citation type="submission" date="2020-05" db="EMBL/GenBank/DDBJ databases">
        <title>The first insight into the ecology of ammonia-tolerant syntrophic propionate oxidizing bacteria.</title>
        <authorList>
            <person name="Singh A."/>
            <person name="Schnurer A."/>
            <person name="Westerholm M."/>
        </authorList>
    </citation>
    <scope>NUCLEOTIDE SEQUENCE</scope>
    <source>
        <strain evidence="2">MAG54</strain>
    </source>
</reference>
<dbReference type="Pfam" id="PF04389">
    <property type="entry name" value="Peptidase_M28"/>
    <property type="match status" value="1"/>
</dbReference>
<dbReference type="SUPFAM" id="SSF50952">
    <property type="entry name" value="Soluble quinoprotein glucose dehydrogenase"/>
    <property type="match status" value="1"/>
</dbReference>
<dbReference type="EMBL" id="JABMJE010000008">
    <property type="protein sequence ID" value="NQS77311.1"/>
    <property type="molecule type" value="Genomic_DNA"/>
</dbReference>
<evidence type="ECO:0000313" key="2">
    <source>
        <dbReference type="EMBL" id="NQS77311.1"/>
    </source>
</evidence>
<feature type="domain" description="Peptidase M28" evidence="1">
    <location>
        <begin position="94"/>
        <end position="274"/>
    </location>
</feature>
<accession>A0A8T7GYV4</accession>
<gene>
    <name evidence="2" type="ORF">HQQ74_01110</name>
</gene>
<dbReference type="InterPro" id="IPR045175">
    <property type="entry name" value="M28_fam"/>
</dbReference>
<dbReference type="InterPro" id="IPR007484">
    <property type="entry name" value="Peptidase_M28"/>
</dbReference>
<proteinExistence type="predicted"/>
<comment type="caution">
    <text evidence="2">The sequence shown here is derived from an EMBL/GenBank/DDBJ whole genome shotgun (WGS) entry which is preliminary data.</text>
</comment>
<protein>
    <submittedName>
        <fullName evidence="2">Zn-dependent exopeptidase M28</fullName>
    </submittedName>
</protein>
<dbReference type="InterPro" id="IPR011041">
    <property type="entry name" value="Quinoprot_gluc/sorb_DH_b-prop"/>
</dbReference>
<evidence type="ECO:0000259" key="1">
    <source>
        <dbReference type="Pfam" id="PF04389"/>
    </source>
</evidence>
<dbReference type="Proteomes" id="UP000737555">
    <property type="component" value="Unassembled WGS sequence"/>
</dbReference>
<sequence>MRQSLILRGAAVLLVVLAGIAPAAALDNLTADPARIEEMTYDLCTFERALGSKERTAAATYITTAMEERGLSVSTGRFAYTNCYFDPPLALSSNIIGVREGATDRIVVISAHYDTAVPETPGADDNAAGVATMLEVARILNATPLNRTVYFIAFGGEETGLEGSRRWLADNPDLHDRIVAAINLDCIASGDRLLATVLPQHRWILDVLPPCIEETPARLLDAARGDEHAFRAAGIPTIRLYERDSHAIIHTADDRPERLNYTLAAECAEIVAGTVVGLDAGDDGPGIDLSVENGTVIFTTLNDAPIEVIVDGTSLGVLPSGSVTLPKGPHVVQAVTYGPTGAKAVATVMGEGVEIVPPTVSGSAVTIPWGGKTEPGEDPPIHLTFAAVPLSYRLDRPEEVARVDGYFDGILIRDLEEDQAVIPVPGPHSFTVVAYGPDGAVLGVDRTDFSISSYGMVELDGGILQVDETGGATCLASAQTYTRTYTPSERYLIVVGCDYRDTADAFLRAAEFRVDGPGGQKCERRFFDVPVLNDSRREEIGFWLEPEGPGTYHWTISCSEGDGRAAETGSLVLS</sequence>
<name>A0A8T7GYV4_9EURY</name>
<dbReference type="PANTHER" id="PTHR12147">
    <property type="entry name" value="METALLOPEPTIDASE M28 FAMILY MEMBER"/>
    <property type="match status" value="1"/>
</dbReference>
<evidence type="ECO:0000313" key="3">
    <source>
        <dbReference type="Proteomes" id="UP000737555"/>
    </source>
</evidence>
<dbReference type="Gene3D" id="3.40.630.10">
    <property type="entry name" value="Zn peptidases"/>
    <property type="match status" value="1"/>
</dbReference>
<organism evidence="2 3">
    <name type="scientific">Methanoculleus bourgensis</name>
    <dbReference type="NCBI Taxonomy" id="83986"/>
    <lineage>
        <taxon>Archaea</taxon>
        <taxon>Methanobacteriati</taxon>
        <taxon>Methanobacteriota</taxon>
        <taxon>Stenosarchaea group</taxon>
        <taxon>Methanomicrobia</taxon>
        <taxon>Methanomicrobiales</taxon>
        <taxon>Methanomicrobiaceae</taxon>
        <taxon>Methanoculleus</taxon>
    </lineage>
</organism>
<dbReference type="PANTHER" id="PTHR12147:SF26">
    <property type="entry name" value="PEPTIDASE M28 DOMAIN-CONTAINING PROTEIN"/>
    <property type="match status" value="1"/>
</dbReference>
<dbReference type="GO" id="GO:0006508">
    <property type="term" value="P:proteolysis"/>
    <property type="evidence" value="ECO:0007669"/>
    <property type="project" value="InterPro"/>
</dbReference>